<dbReference type="InterPro" id="IPR017895">
    <property type="entry name" value="HTH_IS408/IS1162_type"/>
</dbReference>
<dbReference type="InterPro" id="IPR001584">
    <property type="entry name" value="Integrase_cat-core"/>
</dbReference>
<evidence type="ECO:0000259" key="1">
    <source>
        <dbReference type="PROSITE" id="PS50532"/>
    </source>
</evidence>
<protein>
    <submittedName>
        <fullName evidence="3">Transposase</fullName>
    </submittedName>
</protein>
<name>A0A1G8JR63_9CLOT</name>
<evidence type="ECO:0000313" key="3">
    <source>
        <dbReference type="EMBL" id="SDI33040.1"/>
    </source>
</evidence>
<sequence>MTEYREILRLHALGFSQRNIANSCHASKTTVSHVLKKAKELGISWPLDENQTNGALKKLFSSPSRKPEASSPLPDFAYIRKELMRSGVTKKLLWVEYMEECKLNNQTPLMYSQFCHYIQQDEQKRRASMHINRKPAEQIEVDWAGDPAQIIDPDTGEITNVSIFVATMSYSQYSYAEGFLNEKQQAWITAHVHMYQYFGGVTRILVPDNLRTAVDHNKDWYTPKLNRSYHEMAEHYGTANIPARVRKPQDKPSVEGAVGHISTWIIGALRNEQFFSLSELNSAILKKLDALNRKEFQKKEGSRLSLFRNEEVPYLLPLPSTPYELAVWKQATVQFNYHISIEGMLYSVPSEYIKKKVDVRITETIVEVFYNHTRIASHRRLYGRRGQYGTLNQHMPPDHQKYAEWDGNRFRKWATKIGPFTARTVNSMLSFYKVEQQSYRACMGLLQLSKKYGDEKLEAACEKAVSFTGTPSSKIIKNILVTAASNKTPLSEPVESKKNIYGMTRGAKYYGGGNEDDK</sequence>
<proteinExistence type="predicted"/>
<feature type="domain" description="HTH IS408-type" evidence="1">
    <location>
        <begin position="4"/>
        <end position="83"/>
    </location>
</feature>
<dbReference type="PROSITE" id="PS50994">
    <property type="entry name" value="INTEGRASE"/>
    <property type="match status" value="1"/>
</dbReference>
<dbReference type="GO" id="GO:0015074">
    <property type="term" value="P:DNA integration"/>
    <property type="evidence" value="ECO:0007669"/>
    <property type="project" value="InterPro"/>
</dbReference>
<feature type="domain" description="Integrase catalytic" evidence="2">
    <location>
        <begin position="131"/>
        <end position="321"/>
    </location>
</feature>
<evidence type="ECO:0000313" key="4">
    <source>
        <dbReference type="Proteomes" id="UP000183255"/>
    </source>
</evidence>
<dbReference type="AlphaFoldDB" id="A0A1G8JR63"/>
<organism evidence="3 4">
    <name type="scientific">Proteiniclasticum ruminis</name>
    <dbReference type="NCBI Taxonomy" id="398199"/>
    <lineage>
        <taxon>Bacteria</taxon>
        <taxon>Bacillati</taxon>
        <taxon>Bacillota</taxon>
        <taxon>Clostridia</taxon>
        <taxon>Eubacteriales</taxon>
        <taxon>Clostridiaceae</taxon>
        <taxon>Proteiniclasticum</taxon>
    </lineage>
</organism>
<dbReference type="Pfam" id="PF22483">
    <property type="entry name" value="Mu-transpos_C_2"/>
    <property type="match status" value="1"/>
</dbReference>
<gene>
    <name evidence="3" type="ORF">SAMN05421804_10270</name>
</gene>
<accession>A0A1G8JR63</accession>
<dbReference type="EMBL" id="FNDZ01000002">
    <property type="protein sequence ID" value="SDI33040.1"/>
    <property type="molecule type" value="Genomic_DNA"/>
</dbReference>
<dbReference type="InterPro" id="IPR054353">
    <property type="entry name" value="IstA-like_C"/>
</dbReference>
<dbReference type="NCBIfam" id="NF033546">
    <property type="entry name" value="transpos_IS21"/>
    <property type="match status" value="1"/>
</dbReference>
<dbReference type="PANTHER" id="PTHR35004">
    <property type="entry name" value="TRANSPOSASE RV3428C-RELATED"/>
    <property type="match status" value="1"/>
</dbReference>
<dbReference type="PANTHER" id="PTHR35004:SF8">
    <property type="entry name" value="TRANSPOSASE RV3428C-RELATED"/>
    <property type="match status" value="1"/>
</dbReference>
<evidence type="ECO:0000259" key="2">
    <source>
        <dbReference type="PROSITE" id="PS50994"/>
    </source>
</evidence>
<dbReference type="Proteomes" id="UP000183255">
    <property type="component" value="Unassembled WGS sequence"/>
</dbReference>
<dbReference type="RefSeq" id="WP_031577189.1">
    <property type="nucleotide sequence ID" value="NZ_FNDZ01000002.1"/>
</dbReference>
<reference evidence="3 4" key="1">
    <citation type="submission" date="2016-10" db="EMBL/GenBank/DDBJ databases">
        <authorList>
            <person name="de Groot N.N."/>
        </authorList>
    </citation>
    <scope>NUCLEOTIDE SEQUENCE [LARGE SCALE GENOMIC DNA]</scope>
    <source>
        <strain evidence="3 4">CGMCC 1.5058</strain>
    </source>
</reference>
<dbReference type="PROSITE" id="PS50532">
    <property type="entry name" value="HTH_IS408"/>
    <property type="match status" value="1"/>
</dbReference>